<reference evidence="1" key="2">
    <citation type="submission" date="2025-08" db="UniProtKB">
        <authorList>
            <consortium name="Ensembl"/>
        </authorList>
    </citation>
    <scope>IDENTIFICATION</scope>
</reference>
<proteinExistence type="predicted"/>
<name>A0AC11CFA6_SHEEP</name>
<accession>A0AC11CFA6</accession>
<reference evidence="1" key="1">
    <citation type="submission" date="2020-11" db="EMBL/GenBank/DDBJ databases">
        <authorList>
            <person name="Davenport K.M."/>
            <person name="Bickhart D.M."/>
            <person name="Smith T.P.L."/>
            <person name="Murdoch B.M."/>
            <person name="Rosen B.D."/>
        </authorList>
    </citation>
    <scope>NUCLEOTIDE SEQUENCE [LARGE SCALE GENOMIC DNA]</scope>
    <source>
        <strain evidence="1">OAR_USU_Benz2616</strain>
    </source>
</reference>
<reference evidence="1" key="3">
    <citation type="submission" date="2025-09" db="UniProtKB">
        <authorList>
            <consortium name="Ensembl"/>
        </authorList>
    </citation>
    <scope>IDENTIFICATION</scope>
</reference>
<sequence length="835" mass="93625">MSRPQGLLCLPLAFTPVCVMVNSNVLLWITALAVKFTVIDSQAQYPVVSTNYGKIRGLRTPLPNEILGPVEQYLGVPYASPPTGERRFQPPEPPSSWTGVRNATQFAAVCPQHLDERSLLHDMLPVWFTANLDTLMTYVQDQNEDCLYLNIYVPTEDGANSKKNADDITSNDRGEDEDIHDQNSKKPVMVYIHGGSYMEGTGNMIDGSILASYGNVIVITINYRLGILGFLSTGDQAAKGNYGLLDQIQALRWIEENVGAFGGDPKRVTIFGSGAGASCVSLLTLSHYSEGLFQKAIIQSGTALSSWAVNYQPAKYTRILADKVGCNMLDTTDMVECLRNKNYRELIQQTITPATYHISFGPVIDGDVIPDDPQILMEQGEFLNYDIMLGVNQGEGLKFVDGIVDHEDGVTPNDFDFSVSNFVDNLYGYPEGKDTLRETIKFMYTDWADKENPETRRKTLVALFTDHQWVAPAVATADLHAQYGSPTYFYAFYHHCQSEMKPSWADSAHGDEVPYVFGIPMIGPTELFSCNFSKNDVMLSAVVMTYWTNFAKTGDPNQPVPQDTKFIHTKPNRFEEVAWSKYNPKDQLYLHIGLKPRVRDHYRATKVAFWLELVPHLHNLNEIFQYVSTTTKVPPPDMTSFPYGTRRSPSKIWPTTKRPAITPANSNPKHSKDPHKTGPEDTTVLIETKRDYSTELSVTIAVGASLLFLNILAFAALYYKKDKRRHETHRRPSPQRNAANDIAHIQNEEIMSLQMKQLDHECESLQAHDTLRLTCPPDYTLTLRRSPDDIPLMTPNTITMIPNTLTGMQPLHTFNTFSGGQNSTNIPHGHSTTRV</sequence>
<gene>
    <name evidence="1" type="primary">LOC101117049</name>
</gene>
<protein>
    <submittedName>
        <fullName evidence="1">Uncharacterized protein</fullName>
    </submittedName>
</protein>
<evidence type="ECO:0000313" key="1">
    <source>
        <dbReference type="Ensembl" id="ENSOARP00020028937.2"/>
    </source>
</evidence>
<dbReference type="Ensembl" id="ENSOART00020035032.2">
    <property type="protein sequence ID" value="ENSOARP00020028937.2"/>
    <property type="gene ID" value="ENSOARG00020022535.2"/>
</dbReference>
<organism evidence="1">
    <name type="scientific">Ovis aries</name>
    <name type="common">Sheep</name>
    <dbReference type="NCBI Taxonomy" id="9940"/>
    <lineage>
        <taxon>Eukaryota</taxon>
        <taxon>Metazoa</taxon>
        <taxon>Chordata</taxon>
        <taxon>Craniata</taxon>
        <taxon>Vertebrata</taxon>
        <taxon>Euteleostomi</taxon>
        <taxon>Mammalia</taxon>
        <taxon>Eutheria</taxon>
        <taxon>Laurasiatheria</taxon>
        <taxon>Artiodactyla</taxon>
        <taxon>Ruminantia</taxon>
        <taxon>Pecora</taxon>
        <taxon>Bovidae</taxon>
        <taxon>Caprinae</taxon>
        <taxon>Ovis</taxon>
    </lineage>
</organism>